<organism evidence="2 3">
    <name type="scientific">Roseomonas nitratireducens</name>
    <dbReference type="NCBI Taxonomy" id="2820810"/>
    <lineage>
        <taxon>Bacteria</taxon>
        <taxon>Pseudomonadati</taxon>
        <taxon>Pseudomonadota</taxon>
        <taxon>Alphaproteobacteria</taxon>
        <taxon>Acetobacterales</taxon>
        <taxon>Roseomonadaceae</taxon>
        <taxon>Roseomonas</taxon>
    </lineage>
</organism>
<name>A0ABS4AQL4_9PROT</name>
<evidence type="ECO:0000313" key="2">
    <source>
        <dbReference type="EMBL" id="MBP0463653.1"/>
    </source>
</evidence>
<protein>
    <submittedName>
        <fullName evidence="2">Helix-turn-helix transcriptional regulator</fullName>
    </submittedName>
</protein>
<sequence length="89" mass="9040">MPLSAAQCRAARALLDWTQAELARAAGISPGTVRGFEGGHHALHRATAMAIRGALEDAGIRFLDPCAEGGEGVRRAAGAAGCPQAPPPL</sequence>
<accession>A0ABS4AQL4</accession>
<comment type="caution">
    <text evidence="2">The sequence shown here is derived from an EMBL/GenBank/DDBJ whole genome shotgun (WGS) entry which is preliminary data.</text>
</comment>
<evidence type="ECO:0000313" key="3">
    <source>
        <dbReference type="Proteomes" id="UP000680815"/>
    </source>
</evidence>
<dbReference type="CDD" id="cd00093">
    <property type="entry name" value="HTH_XRE"/>
    <property type="match status" value="1"/>
</dbReference>
<dbReference type="Pfam" id="PF01381">
    <property type="entry name" value="HTH_3"/>
    <property type="match status" value="1"/>
</dbReference>
<reference evidence="2 3" key="1">
    <citation type="submission" date="2021-03" db="EMBL/GenBank/DDBJ databases">
        <authorList>
            <person name="So Y."/>
        </authorList>
    </citation>
    <scope>NUCLEOTIDE SEQUENCE [LARGE SCALE GENOMIC DNA]</scope>
    <source>
        <strain evidence="2 3">PWR1</strain>
    </source>
</reference>
<keyword evidence="3" id="KW-1185">Reference proteome</keyword>
<dbReference type="Proteomes" id="UP000680815">
    <property type="component" value="Unassembled WGS sequence"/>
</dbReference>
<evidence type="ECO:0000259" key="1">
    <source>
        <dbReference type="PROSITE" id="PS50943"/>
    </source>
</evidence>
<dbReference type="EMBL" id="JAGIYZ010000005">
    <property type="protein sequence ID" value="MBP0463653.1"/>
    <property type="molecule type" value="Genomic_DNA"/>
</dbReference>
<dbReference type="RefSeq" id="WP_209351040.1">
    <property type="nucleotide sequence ID" value="NZ_JAGIYZ010000005.1"/>
</dbReference>
<proteinExistence type="predicted"/>
<dbReference type="Gene3D" id="1.10.260.40">
    <property type="entry name" value="lambda repressor-like DNA-binding domains"/>
    <property type="match status" value="1"/>
</dbReference>
<dbReference type="InterPro" id="IPR010982">
    <property type="entry name" value="Lambda_DNA-bd_dom_sf"/>
</dbReference>
<dbReference type="SUPFAM" id="SSF47413">
    <property type="entry name" value="lambda repressor-like DNA-binding domains"/>
    <property type="match status" value="1"/>
</dbReference>
<gene>
    <name evidence="2" type="ORF">J5Y09_07005</name>
</gene>
<dbReference type="InterPro" id="IPR001387">
    <property type="entry name" value="Cro/C1-type_HTH"/>
</dbReference>
<dbReference type="PROSITE" id="PS50943">
    <property type="entry name" value="HTH_CROC1"/>
    <property type="match status" value="1"/>
</dbReference>
<feature type="domain" description="HTH cro/C1-type" evidence="1">
    <location>
        <begin position="9"/>
        <end position="56"/>
    </location>
</feature>